<evidence type="ECO:0000313" key="2">
    <source>
        <dbReference type="Proteomes" id="UP000616769"/>
    </source>
</evidence>
<organism evidence="1 2">
    <name type="scientific">Sarcoptes scabiei</name>
    <name type="common">Itch mite</name>
    <name type="synonym">Acarus scabiei</name>
    <dbReference type="NCBI Taxonomy" id="52283"/>
    <lineage>
        <taxon>Eukaryota</taxon>
        <taxon>Metazoa</taxon>
        <taxon>Ecdysozoa</taxon>
        <taxon>Arthropoda</taxon>
        <taxon>Chelicerata</taxon>
        <taxon>Arachnida</taxon>
        <taxon>Acari</taxon>
        <taxon>Acariformes</taxon>
        <taxon>Sarcoptiformes</taxon>
        <taxon>Astigmata</taxon>
        <taxon>Psoroptidia</taxon>
        <taxon>Sarcoptoidea</taxon>
        <taxon>Sarcoptidae</taxon>
        <taxon>Sarcoptinae</taxon>
        <taxon>Sarcoptes</taxon>
    </lineage>
</organism>
<gene>
    <name evidence="1" type="ORF">QR98_0041040</name>
</gene>
<name>A0A132A3R4_SARSC</name>
<reference evidence="1 2" key="1">
    <citation type="journal article" date="2015" name="Parasit. Vectors">
        <title>Draft genome of the scabies mite.</title>
        <authorList>
            <person name="Rider S.D.Jr."/>
            <person name="Morgan M.S."/>
            <person name="Arlian L.G."/>
        </authorList>
    </citation>
    <scope>NUCLEOTIDE SEQUENCE [LARGE SCALE GENOMIC DNA]</scope>
    <source>
        <strain evidence="1">Arlian Lab</strain>
    </source>
</reference>
<dbReference type="EMBL" id="JXLN01010401">
    <property type="protein sequence ID" value="KPM05638.1"/>
    <property type="molecule type" value="Genomic_DNA"/>
</dbReference>
<dbReference type="Proteomes" id="UP000616769">
    <property type="component" value="Unassembled WGS sequence"/>
</dbReference>
<dbReference type="AlphaFoldDB" id="A0A132A3R4"/>
<proteinExistence type="predicted"/>
<comment type="caution">
    <text evidence="1">The sequence shown here is derived from an EMBL/GenBank/DDBJ whole genome shotgun (WGS) entry which is preliminary data.</text>
</comment>
<dbReference type="VEuPathDB" id="VectorBase:SSCA000053"/>
<sequence length="64" mass="7535">MSDYFTTCPTADRKKHFNPKMIDYRNQSDAQQQLCPDDLQEHLRCLPPDVGKIFLLKRISMFTS</sequence>
<evidence type="ECO:0000313" key="1">
    <source>
        <dbReference type="EMBL" id="KPM05638.1"/>
    </source>
</evidence>
<accession>A0A132A3R4</accession>
<protein>
    <submittedName>
        <fullName evidence="1">Uncharacterized protein</fullName>
    </submittedName>
</protein>